<evidence type="ECO:0000256" key="5">
    <source>
        <dbReference type="ARBA" id="ARBA00047512"/>
    </source>
</evidence>
<dbReference type="InterPro" id="IPR051578">
    <property type="entry name" value="GDPD"/>
</dbReference>
<comment type="caution">
    <text evidence="7">The sequence shown here is derived from an EMBL/GenBank/DDBJ whole genome shotgun (WGS) entry which is preliminary data.</text>
</comment>
<feature type="domain" description="GP-PDE" evidence="6">
    <location>
        <begin position="46"/>
        <end position="334"/>
    </location>
</feature>
<dbReference type="Pfam" id="PF03009">
    <property type="entry name" value="GDPD"/>
    <property type="match status" value="1"/>
</dbReference>
<dbReference type="GO" id="GO:0046475">
    <property type="term" value="P:glycerophospholipid catabolic process"/>
    <property type="evidence" value="ECO:0007669"/>
    <property type="project" value="TreeGrafter"/>
</dbReference>
<proteinExistence type="inferred from homology"/>
<accession>A0AA38LPG1</accession>
<comment type="similarity">
    <text evidence="1">Belongs to the glycerophosphoryl diester phosphodiesterase family.</text>
</comment>
<dbReference type="FunFam" id="3.20.20.190:FF:000034">
    <property type="entry name" value="Glycerophosphodiester phosphodiesterase GDPD2"/>
    <property type="match status" value="1"/>
</dbReference>
<feature type="non-terminal residue" evidence="7">
    <location>
        <position position="395"/>
    </location>
</feature>
<evidence type="ECO:0000259" key="6">
    <source>
        <dbReference type="PROSITE" id="PS51704"/>
    </source>
</evidence>
<dbReference type="InterPro" id="IPR030395">
    <property type="entry name" value="GP_PDE_dom"/>
</dbReference>
<dbReference type="PROSITE" id="PS51704">
    <property type="entry name" value="GP_PDE"/>
    <property type="match status" value="1"/>
</dbReference>
<evidence type="ECO:0000313" key="7">
    <source>
        <dbReference type="EMBL" id="KAH9328777.1"/>
    </source>
</evidence>
<protein>
    <recommendedName>
        <fullName evidence="2">glycerophosphodiester phosphodiesterase</fullName>
        <ecNumber evidence="2">3.1.4.46</ecNumber>
    </recommendedName>
</protein>
<evidence type="ECO:0000256" key="3">
    <source>
        <dbReference type="ARBA" id="ARBA00022798"/>
    </source>
</evidence>
<dbReference type="Proteomes" id="UP000824469">
    <property type="component" value="Unassembled WGS sequence"/>
</dbReference>
<dbReference type="Gene3D" id="3.20.20.190">
    <property type="entry name" value="Phosphatidylinositol (PI) phosphodiesterase"/>
    <property type="match status" value="1"/>
</dbReference>
<comment type="catalytic activity">
    <reaction evidence="5">
        <text>a sn-glycero-3-phosphodiester + H2O = an alcohol + sn-glycerol 3-phosphate + H(+)</text>
        <dbReference type="Rhea" id="RHEA:12969"/>
        <dbReference type="ChEBI" id="CHEBI:15377"/>
        <dbReference type="ChEBI" id="CHEBI:15378"/>
        <dbReference type="ChEBI" id="CHEBI:30879"/>
        <dbReference type="ChEBI" id="CHEBI:57597"/>
        <dbReference type="ChEBI" id="CHEBI:83408"/>
        <dbReference type="EC" id="3.1.4.46"/>
    </reaction>
</comment>
<dbReference type="InterPro" id="IPR017946">
    <property type="entry name" value="PLC-like_Pdiesterase_TIM-brl"/>
</dbReference>
<evidence type="ECO:0000256" key="4">
    <source>
        <dbReference type="ARBA" id="ARBA00022801"/>
    </source>
</evidence>
<dbReference type="OMA" id="NSHEVIY"/>
<dbReference type="GO" id="GO:0006071">
    <property type="term" value="P:glycerol metabolic process"/>
    <property type="evidence" value="ECO:0007669"/>
    <property type="project" value="UniProtKB-KW"/>
</dbReference>
<dbReference type="AlphaFoldDB" id="A0AA38LPG1"/>
<dbReference type="PROSITE" id="PS50007">
    <property type="entry name" value="PIPLC_X_DOMAIN"/>
    <property type="match status" value="1"/>
</dbReference>
<gene>
    <name evidence="7" type="ORF">KI387_000885</name>
</gene>
<dbReference type="PANTHER" id="PTHR22958:SF1">
    <property type="entry name" value="GLYCEROPHOSPHOCHOLINE PHOSPHODIESTERASE GPCPD1"/>
    <property type="match status" value="1"/>
</dbReference>
<evidence type="ECO:0000313" key="8">
    <source>
        <dbReference type="Proteomes" id="UP000824469"/>
    </source>
</evidence>
<dbReference type="PANTHER" id="PTHR22958">
    <property type="entry name" value="GLYCEROPHOSPHORYL DIESTER PHOSPHODIESTERASE"/>
    <property type="match status" value="1"/>
</dbReference>
<organism evidence="7 8">
    <name type="scientific">Taxus chinensis</name>
    <name type="common">Chinese yew</name>
    <name type="synonym">Taxus wallichiana var. chinensis</name>
    <dbReference type="NCBI Taxonomy" id="29808"/>
    <lineage>
        <taxon>Eukaryota</taxon>
        <taxon>Viridiplantae</taxon>
        <taxon>Streptophyta</taxon>
        <taxon>Embryophyta</taxon>
        <taxon>Tracheophyta</taxon>
        <taxon>Spermatophyta</taxon>
        <taxon>Pinopsida</taxon>
        <taxon>Pinidae</taxon>
        <taxon>Conifers II</taxon>
        <taxon>Cupressales</taxon>
        <taxon>Taxaceae</taxon>
        <taxon>Taxus</taxon>
    </lineage>
</organism>
<keyword evidence="4" id="KW-0378">Hydrolase</keyword>
<sequence length="395" mass="44054">HVSDVPVTEPGGINYTADHTITLVNQLWDGPEKDMDGNVWRPSSEFMVIGHRGSGMNKVSSPDKRMQAIMENTIMSFNEAARSGVRFVEFDVQVTGDGRAVIFHDDFIVTKENEIIVQKRINELSLEEFLSYGFQRNGRTTGKPLLRKAPDGRFLDWKVSVDDSLCTLQDAFEKVNPSLGFNIELKFDDEIEYTEAQLRQVLEIILADVHQNASTRQIIFSSFHPDAALLIRKLQNIYPVLFLTNGGSQIYKDIRRNSLEAALQVCILGGLQGIVSEVKAIFQNPGVVSKIKQSNLCLLTYGQLNNVGETVYLEHLIGIDGVIVDFVQEIAQAVADFTGFNSNLNNPVDMANDNQQFTSTDSLGSQIRPSTNSPPKFSAQELSFILKLIPQLIQN</sequence>
<dbReference type="GO" id="GO:0008889">
    <property type="term" value="F:glycerophosphodiester phosphodiesterase activity"/>
    <property type="evidence" value="ECO:0007669"/>
    <property type="project" value="UniProtKB-EC"/>
</dbReference>
<evidence type="ECO:0000256" key="2">
    <source>
        <dbReference type="ARBA" id="ARBA00012247"/>
    </source>
</evidence>
<reference evidence="7 8" key="1">
    <citation type="journal article" date="2021" name="Nat. Plants">
        <title>The Taxus genome provides insights into paclitaxel biosynthesis.</title>
        <authorList>
            <person name="Xiong X."/>
            <person name="Gou J."/>
            <person name="Liao Q."/>
            <person name="Li Y."/>
            <person name="Zhou Q."/>
            <person name="Bi G."/>
            <person name="Li C."/>
            <person name="Du R."/>
            <person name="Wang X."/>
            <person name="Sun T."/>
            <person name="Guo L."/>
            <person name="Liang H."/>
            <person name="Lu P."/>
            <person name="Wu Y."/>
            <person name="Zhang Z."/>
            <person name="Ro D.K."/>
            <person name="Shang Y."/>
            <person name="Huang S."/>
            <person name="Yan J."/>
        </authorList>
    </citation>
    <scope>NUCLEOTIDE SEQUENCE [LARGE SCALE GENOMIC DNA]</scope>
    <source>
        <strain evidence="7">Ta-2019</strain>
    </source>
</reference>
<keyword evidence="3" id="KW-0319">Glycerol metabolism</keyword>
<evidence type="ECO:0000256" key="1">
    <source>
        <dbReference type="ARBA" id="ARBA00007277"/>
    </source>
</evidence>
<dbReference type="SUPFAM" id="SSF51695">
    <property type="entry name" value="PLC-like phosphodiesterases"/>
    <property type="match status" value="1"/>
</dbReference>
<keyword evidence="8" id="KW-1185">Reference proteome</keyword>
<dbReference type="EMBL" id="JAHRHJ020000001">
    <property type="protein sequence ID" value="KAH9328777.1"/>
    <property type="molecule type" value="Genomic_DNA"/>
</dbReference>
<dbReference type="EC" id="3.1.4.46" evidence="2"/>
<name>A0AA38LPG1_TAXCH</name>